<accession>A0A178IMB7</accession>
<sequence length="235" mass="25695">MTKSKSPACFLIIGAALAVGWSIVVEVKPTLPQVFADHMVFQRDMPAPVWGTADVAEIITVEFAGQKKQTTTGADGRWLVRFNPLDASAEPRELAVTGKTKDAAVSRVRFADVVVGEVWLCAGQSNMEMPLIGERSLKPILGADEAIRMAEFPQIRMLKIKKTRAGEPASDINLASPWIACSPNTINTIKFSAAGFLFGRKHQQKSRKEPRTPQPHRSIQPVAECRPAAAYSGWK</sequence>
<dbReference type="SUPFAM" id="SSF52266">
    <property type="entry name" value="SGNH hydrolase"/>
    <property type="match status" value="1"/>
</dbReference>
<dbReference type="GO" id="GO:0005975">
    <property type="term" value="P:carbohydrate metabolic process"/>
    <property type="evidence" value="ECO:0007669"/>
    <property type="project" value="TreeGrafter"/>
</dbReference>
<dbReference type="OrthoDB" id="183320at2"/>
<gene>
    <name evidence="2" type="ORF">AW736_08200</name>
</gene>
<dbReference type="STRING" id="1184151.AW736_08200"/>
<organism evidence="2 3">
    <name type="scientific">Termitidicoccus mucosus</name>
    <dbReference type="NCBI Taxonomy" id="1184151"/>
    <lineage>
        <taxon>Bacteria</taxon>
        <taxon>Pseudomonadati</taxon>
        <taxon>Verrucomicrobiota</taxon>
        <taxon>Opitutia</taxon>
        <taxon>Opitutales</taxon>
        <taxon>Opitutaceae</taxon>
        <taxon>Termitidicoccus</taxon>
    </lineage>
</organism>
<keyword evidence="3" id="KW-1185">Reference proteome</keyword>
<comment type="caution">
    <text evidence="2">The sequence shown here is derived from an EMBL/GenBank/DDBJ whole genome shotgun (WGS) entry which is preliminary data.</text>
</comment>
<evidence type="ECO:0008006" key="4">
    <source>
        <dbReference type="Google" id="ProtNLM"/>
    </source>
</evidence>
<evidence type="ECO:0000313" key="3">
    <source>
        <dbReference type="Proteomes" id="UP000078486"/>
    </source>
</evidence>
<reference evidence="2 3" key="1">
    <citation type="submission" date="2016-01" db="EMBL/GenBank/DDBJ databases">
        <title>High potential of lignocellulose degradation of a new Verrucomicrobia species.</title>
        <authorList>
            <person name="Wang Y."/>
            <person name="Shi Y."/>
            <person name="Qiu Z."/>
            <person name="Liu S."/>
            <person name="Yang H."/>
        </authorList>
    </citation>
    <scope>NUCLEOTIDE SEQUENCE [LARGE SCALE GENOMIC DNA]</scope>
    <source>
        <strain evidence="2 3">TSB47</strain>
    </source>
</reference>
<dbReference type="PANTHER" id="PTHR22901">
    <property type="entry name" value="SIALATE O-ACETYLESTERASE"/>
    <property type="match status" value="1"/>
</dbReference>
<dbReference type="GO" id="GO:0001681">
    <property type="term" value="F:sialate O-acetylesterase activity"/>
    <property type="evidence" value="ECO:0007669"/>
    <property type="project" value="InterPro"/>
</dbReference>
<dbReference type="Proteomes" id="UP000078486">
    <property type="component" value="Unassembled WGS sequence"/>
</dbReference>
<evidence type="ECO:0000256" key="1">
    <source>
        <dbReference type="SAM" id="MobiDB-lite"/>
    </source>
</evidence>
<dbReference type="Gene3D" id="3.40.50.1110">
    <property type="entry name" value="SGNH hydrolase"/>
    <property type="match status" value="1"/>
</dbReference>
<evidence type="ECO:0000313" key="2">
    <source>
        <dbReference type="EMBL" id="OAM90447.1"/>
    </source>
</evidence>
<dbReference type="InterPro" id="IPR036514">
    <property type="entry name" value="SGNH_hydro_sf"/>
</dbReference>
<dbReference type="EMBL" id="LRRQ01000058">
    <property type="protein sequence ID" value="OAM90447.1"/>
    <property type="molecule type" value="Genomic_DNA"/>
</dbReference>
<name>A0A178IMB7_9BACT</name>
<protein>
    <recommendedName>
        <fullName evidence="4">Sialate O-acetylesterase domain-containing protein</fullName>
    </recommendedName>
</protein>
<dbReference type="RefSeq" id="WP_068769677.1">
    <property type="nucleotide sequence ID" value="NZ_CP109796.1"/>
</dbReference>
<proteinExistence type="predicted"/>
<dbReference type="InterPro" id="IPR039329">
    <property type="entry name" value="SIAE"/>
</dbReference>
<dbReference type="PANTHER" id="PTHR22901:SF0">
    <property type="entry name" value="SIALATE O-ACETYLESTERASE"/>
    <property type="match status" value="1"/>
</dbReference>
<feature type="region of interest" description="Disordered" evidence="1">
    <location>
        <begin position="202"/>
        <end position="222"/>
    </location>
</feature>
<dbReference type="AlphaFoldDB" id="A0A178IMB7"/>